<evidence type="ECO:0000256" key="2">
    <source>
        <dbReference type="SAM" id="SignalP"/>
    </source>
</evidence>
<reference evidence="4 5" key="1">
    <citation type="journal article" date="2012" name="Genet. Mol. Biol.">
        <title>Analysis of 16S rRNA and mxaF genes revealing insights into Methylobacterium niche-specific plant association.</title>
        <authorList>
            <person name="Dourado M.N."/>
            <person name="Andreote F.D."/>
            <person name="Dini-Andreote F."/>
            <person name="Conti R."/>
            <person name="Araujo J.M."/>
            <person name="Araujo W.L."/>
        </authorList>
    </citation>
    <scope>NUCLEOTIDE SEQUENCE [LARGE SCALE GENOMIC DNA]</scope>
    <source>
        <strain evidence="4 5">SR1.6/6</strain>
    </source>
</reference>
<dbReference type="InterPro" id="IPR050261">
    <property type="entry name" value="FrsA_esterase"/>
</dbReference>
<dbReference type="KEGG" id="mmes:MMSR116_08285"/>
<evidence type="ECO:0000313" key="5">
    <source>
        <dbReference type="Proteomes" id="UP000012488"/>
    </source>
</evidence>
<keyword evidence="1" id="KW-0378">Hydrolase</keyword>
<proteinExistence type="predicted"/>
<feature type="chain" id="PRO_5025478275" description="Dienelactone hydrolase domain-containing protein" evidence="2">
    <location>
        <begin position="21"/>
        <end position="321"/>
    </location>
</feature>
<organism evidence="4 5">
    <name type="scientific">Methylobacterium mesophilicum SR1.6/6</name>
    <dbReference type="NCBI Taxonomy" id="908290"/>
    <lineage>
        <taxon>Bacteria</taxon>
        <taxon>Pseudomonadati</taxon>
        <taxon>Pseudomonadota</taxon>
        <taxon>Alphaproteobacteria</taxon>
        <taxon>Hyphomicrobiales</taxon>
        <taxon>Methylobacteriaceae</taxon>
        <taxon>Methylobacterium</taxon>
    </lineage>
</organism>
<dbReference type="SUPFAM" id="SSF53474">
    <property type="entry name" value="alpha/beta-Hydrolases"/>
    <property type="match status" value="1"/>
</dbReference>
<name>A0A6B9G1Y5_9HYPH</name>
<dbReference type="OrthoDB" id="3647650at2"/>
<dbReference type="EMBL" id="CP043538">
    <property type="protein sequence ID" value="QGY06088.1"/>
    <property type="molecule type" value="Genomic_DNA"/>
</dbReference>
<dbReference type="AlphaFoldDB" id="A0A6B9G1Y5"/>
<feature type="domain" description="Dienelactone hydrolase" evidence="3">
    <location>
        <begin position="63"/>
        <end position="261"/>
    </location>
</feature>
<evidence type="ECO:0000259" key="3">
    <source>
        <dbReference type="Pfam" id="PF01738"/>
    </source>
</evidence>
<dbReference type="Proteomes" id="UP000012488">
    <property type="component" value="Chromosome"/>
</dbReference>
<evidence type="ECO:0000256" key="1">
    <source>
        <dbReference type="ARBA" id="ARBA00022801"/>
    </source>
</evidence>
<keyword evidence="2" id="KW-0732">Signal</keyword>
<dbReference type="GO" id="GO:0052689">
    <property type="term" value="F:carboxylic ester hydrolase activity"/>
    <property type="evidence" value="ECO:0007669"/>
    <property type="project" value="UniProtKB-ARBA"/>
</dbReference>
<gene>
    <name evidence="4" type="ORF">MMSR116_08285</name>
</gene>
<dbReference type="InterPro" id="IPR029058">
    <property type="entry name" value="AB_hydrolase_fold"/>
</dbReference>
<dbReference type="InterPro" id="IPR002925">
    <property type="entry name" value="Dienelactn_hydro"/>
</dbReference>
<dbReference type="PANTHER" id="PTHR22946">
    <property type="entry name" value="DIENELACTONE HYDROLASE DOMAIN-CONTAINING PROTEIN-RELATED"/>
    <property type="match status" value="1"/>
</dbReference>
<sequence length="321" mass="33943">MRVSIATLLALVTLTPAAQAGSPLPGRIEIHAVKSRTLTGEEFLRADAPGREVVLGGELRLPVGAPQKVPVVILVHGSGGISAGPDAWARTLNEAGVGAFILDTFTGRGIVSTIENQEQLNSLAMMVDAYRALDVLAAHPRVRADRIAIMGFSKGAVAAVYSATERFRTTYGGTNRFAAHIGFYTPCNVTYRDDTKVGPAPIRLFHGISDDYVSVVPCRDFVARLKAAGADITLTEYLDAQHSFDTPTSPPLVEVPKAQSTRNCRLTEGADGTIDNAVTGKPYKLDADACVATGAHVGHNPTATAAARDAVVEFVRTVLQP</sequence>
<dbReference type="PANTHER" id="PTHR22946:SF9">
    <property type="entry name" value="POLYKETIDE TRANSFERASE AF380"/>
    <property type="match status" value="1"/>
</dbReference>
<dbReference type="Gene3D" id="3.40.50.1820">
    <property type="entry name" value="alpha/beta hydrolase"/>
    <property type="match status" value="1"/>
</dbReference>
<dbReference type="Pfam" id="PF01738">
    <property type="entry name" value="DLH"/>
    <property type="match status" value="1"/>
</dbReference>
<accession>A0A6B9G1Y5</accession>
<evidence type="ECO:0000313" key="4">
    <source>
        <dbReference type="EMBL" id="QGY06088.1"/>
    </source>
</evidence>
<feature type="signal peptide" evidence="2">
    <location>
        <begin position="1"/>
        <end position="20"/>
    </location>
</feature>
<reference evidence="4 5" key="2">
    <citation type="journal article" date="2013" name="Genome Announc.">
        <title>Draft Genome Sequence of Methylobacterium mesophilicum Strain SR1.6/6, Isolated from Citrus sinensis.</title>
        <authorList>
            <person name="Marinho Almeida D."/>
            <person name="Dini-Andreote F."/>
            <person name="Camargo Neves A.A."/>
            <person name="Juca Ramos R.T."/>
            <person name="Andreote F.D."/>
            <person name="Carneiro A.R."/>
            <person name="Oliveira de Souza Lima A."/>
            <person name="Caracciolo Gomes de Sa P.H."/>
            <person name="Ribeiro Barbosa M.S."/>
            <person name="Araujo W.L."/>
            <person name="Silva A."/>
        </authorList>
    </citation>
    <scope>NUCLEOTIDE SEQUENCE [LARGE SCALE GENOMIC DNA]</scope>
    <source>
        <strain evidence="4 5">SR1.6/6</strain>
    </source>
</reference>
<protein>
    <recommendedName>
        <fullName evidence="3">Dienelactone hydrolase domain-containing protein</fullName>
    </recommendedName>
</protein>